<dbReference type="Proteomes" id="UP000265520">
    <property type="component" value="Unassembled WGS sequence"/>
</dbReference>
<feature type="non-terminal residue" evidence="3">
    <location>
        <position position="62"/>
    </location>
</feature>
<keyword evidence="3" id="KW-0418">Kinase</keyword>
<accession>A0A392NAR1</accession>
<sequence length="62" mass="6430">VVSSVKWLEDELELNALHNPGSRQGSGNEKAALAQRTALSAALGGRVDVTAMTTISGGLHFP</sequence>
<dbReference type="GO" id="GO:0016301">
    <property type="term" value="F:kinase activity"/>
    <property type="evidence" value="ECO:0007669"/>
    <property type="project" value="UniProtKB-KW"/>
</dbReference>
<dbReference type="AlphaFoldDB" id="A0A392NAR1"/>
<dbReference type="EMBL" id="LXQA010031757">
    <property type="protein sequence ID" value="MCH96195.1"/>
    <property type="molecule type" value="Genomic_DNA"/>
</dbReference>
<dbReference type="InterPro" id="IPR045495">
    <property type="entry name" value="PI4K_N"/>
</dbReference>
<feature type="non-terminal residue" evidence="3">
    <location>
        <position position="1"/>
    </location>
</feature>
<comment type="similarity">
    <text evidence="1">Belongs to the PI3/PI4-kinase family. Type III PI4K subfamily.</text>
</comment>
<organism evidence="3 4">
    <name type="scientific">Trifolium medium</name>
    <dbReference type="NCBI Taxonomy" id="97028"/>
    <lineage>
        <taxon>Eukaryota</taxon>
        <taxon>Viridiplantae</taxon>
        <taxon>Streptophyta</taxon>
        <taxon>Embryophyta</taxon>
        <taxon>Tracheophyta</taxon>
        <taxon>Spermatophyta</taxon>
        <taxon>Magnoliopsida</taxon>
        <taxon>eudicotyledons</taxon>
        <taxon>Gunneridae</taxon>
        <taxon>Pentapetalae</taxon>
        <taxon>rosids</taxon>
        <taxon>fabids</taxon>
        <taxon>Fabales</taxon>
        <taxon>Fabaceae</taxon>
        <taxon>Papilionoideae</taxon>
        <taxon>50 kb inversion clade</taxon>
        <taxon>NPAAA clade</taxon>
        <taxon>Hologalegina</taxon>
        <taxon>IRL clade</taxon>
        <taxon>Trifolieae</taxon>
        <taxon>Trifolium</taxon>
    </lineage>
</organism>
<evidence type="ECO:0000313" key="4">
    <source>
        <dbReference type="Proteomes" id="UP000265520"/>
    </source>
</evidence>
<comment type="caution">
    <text evidence="3">The sequence shown here is derived from an EMBL/GenBank/DDBJ whole genome shotgun (WGS) entry which is preliminary data.</text>
</comment>
<evidence type="ECO:0000313" key="3">
    <source>
        <dbReference type="EMBL" id="MCH96195.1"/>
    </source>
</evidence>
<keyword evidence="4" id="KW-1185">Reference proteome</keyword>
<protein>
    <submittedName>
        <fullName evidence="3">Phosphatidylinositol 4-kinase alpha-like</fullName>
    </submittedName>
</protein>
<proteinExistence type="inferred from homology"/>
<reference evidence="3 4" key="1">
    <citation type="journal article" date="2018" name="Front. Plant Sci.">
        <title>Red Clover (Trifolium pratense) and Zigzag Clover (T. medium) - A Picture of Genomic Similarities and Differences.</title>
        <authorList>
            <person name="Dluhosova J."/>
            <person name="Istvanek J."/>
            <person name="Nedelnik J."/>
            <person name="Repkova J."/>
        </authorList>
    </citation>
    <scope>NUCLEOTIDE SEQUENCE [LARGE SCALE GENOMIC DNA]</scope>
    <source>
        <strain evidence="4">cv. 10/8</strain>
        <tissue evidence="3">Leaf</tissue>
    </source>
</reference>
<evidence type="ECO:0000256" key="1">
    <source>
        <dbReference type="ARBA" id="ARBA00006209"/>
    </source>
</evidence>
<evidence type="ECO:0000259" key="2">
    <source>
        <dbReference type="Pfam" id="PF19274"/>
    </source>
</evidence>
<feature type="domain" description="PI4-kinase N-terminal" evidence="2">
    <location>
        <begin position="1"/>
        <end position="57"/>
    </location>
</feature>
<dbReference type="Pfam" id="PF19274">
    <property type="entry name" value="PI4K_N"/>
    <property type="match status" value="1"/>
</dbReference>
<keyword evidence="3" id="KW-0808">Transferase</keyword>
<name>A0A392NAR1_9FABA</name>